<organism evidence="2 3">
    <name type="scientific">Pricia mediterranea</name>
    <dbReference type="NCBI Taxonomy" id="3076079"/>
    <lineage>
        <taxon>Bacteria</taxon>
        <taxon>Pseudomonadati</taxon>
        <taxon>Bacteroidota</taxon>
        <taxon>Flavobacteriia</taxon>
        <taxon>Flavobacteriales</taxon>
        <taxon>Flavobacteriaceae</taxon>
        <taxon>Pricia</taxon>
    </lineage>
</organism>
<dbReference type="Pfam" id="PF13088">
    <property type="entry name" value="BNR_2"/>
    <property type="match status" value="1"/>
</dbReference>
<reference evidence="2 3" key="1">
    <citation type="submission" date="2023-09" db="EMBL/GenBank/DDBJ databases">
        <title>Novel taxa isolated from Blanes Bay.</title>
        <authorList>
            <person name="Rey-Velasco X."/>
            <person name="Lucena T."/>
        </authorList>
    </citation>
    <scope>NUCLEOTIDE SEQUENCE [LARGE SCALE GENOMIC DNA]</scope>
    <source>
        <strain evidence="2 3">S334</strain>
    </source>
</reference>
<evidence type="ECO:0000259" key="1">
    <source>
        <dbReference type="Pfam" id="PF13088"/>
    </source>
</evidence>
<keyword evidence="2" id="KW-0378">Hydrolase</keyword>
<proteinExistence type="predicted"/>
<dbReference type="Gene3D" id="2.120.10.10">
    <property type="match status" value="1"/>
</dbReference>
<dbReference type="EC" id="3.2.1.-" evidence="2"/>
<dbReference type="RefSeq" id="WP_314014093.1">
    <property type="nucleotide sequence ID" value="NZ_JAVTTP010000001.1"/>
</dbReference>
<dbReference type="GO" id="GO:0016798">
    <property type="term" value="F:hydrolase activity, acting on glycosyl bonds"/>
    <property type="evidence" value="ECO:0007669"/>
    <property type="project" value="UniProtKB-KW"/>
</dbReference>
<evidence type="ECO:0000313" key="3">
    <source>
        <dbReference type="Proteomes" id="UP001250656"/>
    </source>
</evidence>
<protein>
    <submittedName>
        <fullName evidence="2">Sialidase family protein</fullName>
        <ecNumber evidence="2">3.2.1.-</ecNumber>
    </submittedName>
</protein>
<keyword evidence="3" id="KW-1185">Reference proteome</keyword>
<name>A0ABU3L5D4_9FLAO</name>
<keyword evidence="2" id="KW-0326">Glycosidase</keyword>
<dbReference type="Proteomes" id="UP001250656">
    <property type="component" value="Unassembled WGS sequence"/>
</dbReference>
<dbReference type="PANTHER" id="PTHR43752">
    <property type="entry name" value="BNR/ASP-BOX REPEAT FAMILY PROTEIN"/>
    <property type="match status" value="1"/>
</dbReference>
<dbReference type="EMBL" id="JAVTTP010000001">
    <property type="protein sequence ID" value="MDT7828662.1"/>
    <property type="molecule type" value="Genomic_DNA"/>
</dbReference>
<dbReference type="InterPro" id="IPR036278">
    <property type="entry name" value="Sialidase_sf"/>
</dbReference>
<comment type="caution">
    <text evidence="2">The sequence shown here is derived from an EMBL/GenBank/DDBJ whole genome shotgun (WGS) entry which is preliminary data.</text>
</comment>
<evidence type="ECO:0000313" key="2">
    <source>
        <dbReference type="EMBL" id="MDT7828662.1"/>
    </source>
</evidence>
<dbReference type="CDD" id="cd15482">
    <property type="entry name" value="Sialidase_non-viral"/>
    <property type="match status" value="1"/>
</dbReference>
<dbReference type="InterPro" id="IPR011040">
    <property type="entry name" value="Sialidase"/>
</dbReference>
<dbReference type="PANTHER" id="PTHR43752:SF2">
    <property type="entry name" value="BNR_ASP-BOX REPEAT FAMILY PROTEIN"/>
    <property type="match status" value="1"/>
</dbReference>
<feature type="domain" description="Sialidase" evidence="1">
    <location>
        <begin position="121"/>
        <end position="312"/>
    </location>
</feature>
<dbReference type="SUPFAM" id="SSF50939">
    <property type="entry name" value="Sialidases"/>
    <property type="match status" value="1"/>
</dbReference>
<accession>A0ABU3L5D4</accession>
<gene>
    <name evidence="2" type="ORF">RQM65_08300</name>
</gene>
<sequence length="561" mass="63315">MFFNHLFALLISLTLLIGCKNPLTNIYGPVIVGSPPSNAFVGLVRLDSGELRHYNYGQGNVEGNPYYIRSVDNGFTWDTVPVGSRWEGADVKSPVTGEYIRLITGDEGVICARSQGGIDGSWSKKTVYRASEDEGSYIMLKPPVFIREGKRVLVGAHSSARFGCGVFYSDDDGLTWKRSQFVQAPDHRQGGVHKGYRWNHGAVEPTLIELKDGRIWMIARTAQDEHFESFSEDGGETWSQLKPSPFYGTITMPTINRLQDGRLLFIWNNTTPLPEKEDADGEWEDVFTNRDVLHAAISNDDGRTWKGFRELILNPNRNDSDYAEADQRLSLDMSVHQNQSVELPDGKVLVSLGQHKEHRKLLIFDPDWLSETSREDDFSSGLVHWSTFLYKKGIVGHCAYNREKGAELVPNPIAPDEQVLKIARTDNKELEIANQGAVWNFPALQKGRFETSVYIPEDSKGGRISLTDRWFNPSDTTAYKFAMYNFQVSQLRKSKWHTLIFEYNLTDQNPSCRVTDKRGREIATLPLNHGNRNGISYVHFISTAKHVDGDGFLIGKVKSGR</sequence>